<evidence type="ECO:0000313" key="2">
    <source>
        <dbReference type="Proteomes" id="UP001054837"/>
    </source>
</evidence>
<evidence type="ECO:0000313" key="1">
    <source>
        <dbReference type="EMBL" id="GIY27580.1"/>
    </source>
</evidence>
<proteinExistence type="predicted"/>
<accession>A0AAV4S1N8</accession>
<organism evidence="1 2">
    <name type="scientific">Caerostris darwini</name>
    <dbReference type="NCBI Taxonomy" id="1538125"/>
    <lineage>
        <taxon>Eukaryota</taxon>
        <taxon>Metazoa</taxon>
        <taxon>Ecdysozoa</taxon>
        <taxon>Arthropoda</taxon>
        <taxon>Chelicerata</taxon>
        <taxon>Arachnida</taxon>
        <taxon>Araneae</taxon>
        <taxon>Araneomorphae</taxon>
        <taxon>Entelegynae</taxon>
        <taxon>Araneoidea</taxon>
        <taxon>Araneidae</taxon>
        <taxon>Caerostris</taxon>
    </lineage>
</organism>
<dbReference type="EMBL" id="BPLQ01007064">
    <property type="protein sequence ID" value="GIY27580.1"/>
    <property type="molecule type" value="Genomic_DNA"/>
</dbReference>
<sequence>MSNHEVFSKVVSIPLPHVFMKELPDGLKLKSLKWSLYRYQMHRNYTYRTFRDFCRTKEKYSGRATESNR</sequence>
<comment type="caution">
    <text evidence="1">The sequence shown here is derived from an EMBL/GenBank/DDBJ whole genome shotgun (WGS) entry which is preliminary data.</text>
</comment>
<protein>
    <submittedName>
        <fullName evidence="1">Uncharacterized protein</fullName>
    </submittedName>
</protein>
<dbReference type="Proteomes" id="UP001054837">
    <property type="component" value="Unassembled WGS sequence"/>
</dbReference>
<keyword evidence="2" id="KW-1185">Reference proteome</keyword>
<gene>
    <name evidence="1" type="ORF">CDAR_497461</name>
</gene>
<dbReference type="AlphaFoldDB" id="A0AAV4S1N8"/>
<reference evidence="1 2" key="1">
    <citation type="submission" date="2021-06" db="EMBL/GenBank/DDBJ databases">
        <title>Caerostris darwini draft genome.</title>
        <authorList>
            <person name="Kono N."/>
            <person name="Arakawa K."/>
        </authorList>
    </citation>
    <scope>NUCLEOTIDE SEQUENCE [LARGE SCALE GENOMIC DNA]</scope>
</reference>
<name>A0AAV4S1N8_9ARAC</name>